<keyword evidence="2" id="KW-0812">Transmembrane</keyword>
<dbReference type="Proteomes" id="UP000626109">
    <property type="component" value="Unassembled WGS sequence"/>
</dbReference>
<dbReference type="AlphaFoldDB" id="A0A813EZ30"/>
<accession>A0A813EZ30</accession>
<proteinExistence type="predicted"/>
<evidence type="ECO:0000256" key="2">
    <source>
        <dbReference type="SAM" id="Phobius"/>
    </source>
</evidence>
<dbReference type="OrthoDB" id="442711at2759"/>
<sequence>MAFEWILLLVAIAVLVWLSFIFRRWDYTMRSHLMASFAWLATAAIFNAIIGYRMGHVAASQWLDGYLVEQLFTMEDIFLYELVVEAFQVPTKVTRKAFFIVACVQVVFQTILFMGMASMIQSVKALPYFVGCWLILVTMLGPVIASLVLLNFSMEVDITLTKIETIENHYIALSSSVLAAFALPELYFVVRELFRRYYLMKYGVAGLMMFFGFMLLLRRWVVISDEVELATMMITLMTCMLLSKILGFGPRDKGGFEKSDTDESAQGDDAPECTVNKTDIDPGRQLFEGRSSG</sequence>
<evidence type="ECO:0000313" key="5">
    <source>
        <dbReference type="Proteomes" id="UP000654075"/>
    </source>
</evidence>
<dbReference type="EMBL" id="CAJNNV010020872">
    <property type="protein sequence ID" value="CAE8607232.1"/>
    <property type="molecule type" value="Genomic_DNA"/>
</dbReference>
<feature type="transmembrane region" description="Helical" evidence="2">
    <location>
        <begin position="229"/>
        <end position="249"/>
    </location>
</feature>
<feature type="transmembrane region" description="Helical" evidence="2">
    <location>
        <begin position="170"/>
        <end position="190"/>
    </location>
</feature>
<comment type="caution">
    <text evidence="3">The sequence shown here is derived from an EMBL/GenBank/DDBJ whole genome shotgun (WGS) entry which is preliminary data.</text>
</comment>
<feature type="region of interest" description="Disordered" evidence="1">
    <location>
        <begin position="256"/>
        <end position="293"/>
    </location>
</feature>
<keyword evidence="2" id="KW-1133">Transmembrane helix</keyword>
<evidence type="ECO:0000256" key="1">
    <source>
        <dbReference type="SAM" id="MobiDB-lite"/>
    </source>
</evidence>
<feature type="transmembrane region" description="Helical" evidence="2">
    <location>
        <begin position="34"/>
        <end position="54"/>
    </location>
</feature>
<dbReference type="Proteomes" id="UP000654075">
    <property type="component" value="Unassembled WGS sequence"/>
</dbReference>
<evidence type="ECO:0000313" key="4">
    <source>
        <dbReference type="EMBL" id="CAE8735378.1"/>
    </source>
</evidence>
<feature type="transmembrane region" description="Helical" evidence="2">
    <location>
        <begin position="6"/>
        <end position="22"/>
    </location>
</feature>
<dbReference type="PANTHER" id="PTHR30238:SF0">
    <property type="entry name" value="THYLAKOID MEMBRANE PROTEIN TERC, CHLOROPLASTIC"/>
    <property type="match status" value="1"/>
</dbReference>
<keyword evidence="5" id="KW-1185">Reference proteome</keyword>
<evidence type="ECO:0000313" key="3">
    <source>
        <dbReference type="EMBL" id="CAE8607232.1"/>
    </source>
</evidence>
<gene>
    <name evidence="3" type="ORF">PGLA1383_LOCUS25169</name>
    <name evidence="4" type="ORF">PGLA2088_LOCUS47798</name>
</gene>
<protein>
    <submittedName>
        <fullName evidence="3">Uncharacterized protein</fullName>
    </submittedName>
</protein>
<feature type="compositionally biased region" description="Acidic residues" evidence="1">
    <location>
        <begin position="262"/>
        <end position="271"/>
    </location>
</feature>
<organism evidence="3 5">
    <name type="scientific">Polarella glacialis</name>
    <name type="common">Dinoflagellate</name>
    <dbReference type="NCBI Taxonomy" id="89957"/>
    <lineage>
        <taxon>Eukaryota</taxon>
        <taxon>Sar</taxon>
        <taxon>Alveolata</taxon>
        <taxon>Dinophyceae</taxon>
        <taxon>Suessiales</taxon>
        <taxon>Suessiaceae</taxon>
        <taxon>Polarella</taxon>
    </lineage>
</organism>
<name>A0A813EZ30_POLGL</name>
<dbReference type="EMBL" id="CAJNNW010036542">
    <property type="protein sequence ID" value="CAE8735378.1"/>
    <property type="molecule type" value="Genomic_DNA"/>
</dbReference>
<dbReference type="PANTHER" id="PTHR30238">
    <property type="entry name" value="MEMBRANE BOUND PREDICTED REDOX MODULATOR"/>
    <property type="match status" value="1"/>
</dbReference>
<feature type="transmembrane region" description="Helical" evidence="2">
    <location>
        <begin position="128"/>
        <end position="150"/>
    </location>
</feature>
<keyword evidence="2" id="KW-0472">Membrane</keyword>
<feature type="transmembrane region" description="Helical" evidence="2">
    <location>
        <begin position="97"/>
        <end position="116"/>
    </location>
</feature>
<feature type="transmembrane region" description="Helical" evidence="2">
    <location>
        <begin position="202"/>
        <end position="223"/>
    </location>
</feature>
<reference evidence="3" key="1">
    <citation type="submission" date="2021-02" db="EMBL/GenBank/DDBJ databases">
        <authorList>
            <person name="Dougan E. K."/>
            <person name="Rhodes N."/>
            <person name="Thang M."/>
            <person name="Chan C."/>
        </authorList>
    </citation>
    <scope>NUCLEOTIDE SEQUENCE</scope>
</reference>